<sequence length="381" mass="43779">MGNTMQKEKIIQELEELKNDNRLRIIKTNDKSLYNFSSNDYLSLAHDKDLLQKFYQNYSFDNYKLSSSSSRLIDGSYLTVMRLEKKVEEIYGKPCLVFNSGFDANSSIIETFFDKKSLIITDRLNHASIYEGCINSRAKILRYNHLDVSALEKLLKKYSKDYDDILVVTETVYSMDGDCAEIKKICDLKDEYNFNLMVDEAHSYGVYGYGIAYNEKLVDKIDFLVIPLGKAGASVGAYVICDEIYKNYLINKSKKFIYSTALPPVNNLWNLFVLENMINFKVKIEKFQELITFSLSTLKKLNLKTKSTSHIISIIIGDNLNTVNLSNNLKELGYLAYAIKEPTVPKDTARLRISLTADMKKEDIEKFFKTLKAEMKKIGVI</sequence>
<dbReference type="InterPro" id="IPR015424">
    <property type="entry name" value="PyrdxlP-dep_Trfase"/>
</dbReference>
<keyword evidence="3" id="KW-0663">Pyridoxal phosphate</keyword>
<evidence type="ECO:0000313" key="6">
    <source>
        <dbReference type="Proteomes" id="UP000197638"/>
    </source>
</evidence>
<dbReference type="InterPro" id="IPR015421">
    <property type="entry name" value="PyrdxlP-dep_Trfase_major"/>
</dbReference>
<dbReference type="PANTHER" id="PTHR13693:SF100">
    <property type="entry name" value="8-AMINO-7-OXONONANOATE SYNTHASE"/>
    <property type="match status" value="1"/>
</dbReference>
<dbReference type="InterPro" id="IPR015422">
    <property type="entry name" value="PyrdxlP-dep_Trfase_small"/>
</dbReference>
<dbReference type="Proteomes" id="UP000197638">
    <property type="component" value="Chromosome"/>
</dbReference>
<evidence type="ECO:0000259" key="4">
    <source>
        <dbReference type="Pfam" id="PF00155"/>
    </source>
</evidence>
<evidence type="ECO:0000313" key="5">
    <source>
        <dbReference type="EMBL" id="ASG27987.1"/>
    </source>
</evidence>
<dbReference type="Pfam" id="PF00155">
    <property type="entry name" value="Aminotran_1_2"/>
    <property type="match status" value="1"/>
</dbReference>
<gene>
    <name evidence="5" type="ORF">CBG61_02865</name>
</gene>
<dbReference type="GO" id="GO:0009102">
    <property type="term" value="P:biotin biosynthetic process"/>
    <property type="evidence" value="ECO:0007669"/>
    <property type="project" value="TreeGrafter"/>
</dbReference>
<dbReference type="AlphaFoldDB" id="A0A241PZU6"/>
<dbReference type="PANTHER" id="PTHR13693">
    <property type="entry name" value="CLASS II AMINOTRANSFERASE/8-AMINO-7-OXONONANOATE SYNTHASE"/>
    <property type="match status" value="1"/>
</dbReference>
<dbReference type="EMBL" id="CP022123">
    <property type="protein sequence ID" value="ASG27987.1"/>
    <property type="molecule type" value="Genomic_DNA"/>
</dbReference>
<evidence type="ECO:0000256" key="1">
    <source>
        <dbReference type="ARBA" id="ARBA00001933"/>
    </source>
</evidence>
<comment type="cofactor">
    <cofactor evidence="1">
        <name>pyridoxal 5'-phosphate</name>
        <dbReference type="ChEBI" id="CHEBI:597326"/>
    </cofactor>
</comment>
<evidence type="ECO:0000256" key="2">
    <source>
        <dbReference type="ARBA" id="ARBA00022679"/>
    </source>
</evidence>
<dbReference type="GO" id="GO:0030170">
    <property type="term" value="F:pyridoxal phosphate binding"/>
    <property type="evidence" value="ECO:0007669"/>
    <property type="project" value="InterPro"/>
</dbReference>
<proteinExistence type="predicted"/>
<dbReference type="InterPro" id="IPR004839">
    <property type="entry name" value="Aminotransferase_I/II_large"/>
</dbReference>
<dbReference type="Gene3D" id="3.40.640.10">
    <property type="entry name" value="Type I PLP-dependent aspartate aminotransferase-like (Major domain)"/>
    <property type="match status" value="1"/>
</dbReference>
<dbReference type="Gene3D" id="3.90.1150.10">
    <property type="entry name" value="Aspartate Aminotransferase, domain 1"/>
    <property type="match status" value="1"/>
</dbReference>
<feature type="domain" description="Aminotransferase class I/classII large" evidence="4">
    <location>
        <begin position="34"/>
        <end position="369"/>
    </location>
</feature>
<name>A0A241PZU6_FUSNP</name>
<organism evidence="5 6">
    <name type="scientific">Fusobacterium nucleatum subsp. polymorphum</name>
    <name type="common">Fusobacterium polymorphum</name>
    <dbReference type="NCBI Taxonomy" id="76857"/>
    <lineage>
        <taxon>Bacteria</taxon>
        <taxon>Fusobacteriati</taxon>
        <taxon>Fusobacteriota</taxon>
        <taxon>Fusobacteriia</taxon>
        <taxon>Fusobacteriales</taxon>
        <taxon>Fusobacteriaceae</taxon>
        <taxon>Fusobacterium</taxon>
    </lineage>
</organism>
<evidence type="ECO:0000256" key="3">
    <source>
        <dbReference type="ARBA" id="ARBA00022898"/>
    </source>
</evidence>
<reference evidence="5 6" key="1">
    <citation type="submission" date="2017-06" db="EMBL/GenBank/DDBJ databases">
        <title>Genome sequencing of Fusobacterium nucleatum subsp. polymorphum KCOM 1275 (=ChDC F310).</title>
        <authorList>
            <person name="Kook J.-K."/>
            <person name="Park S.-N."/>
            <person name="Lim Y.K."/>
            <person name="Roh H."/>
        </authorList>
    </citation>
    <scope>NUCLEOTIDE SEQUENCE [LARGE SCALE GENOMIC DNA]</scope>
    <source>
        <strain evidence="5 6">KCOM 1275</strain>
    </source>
</reference>
<protein>
    <submittedName>
        <fullName evidence="5">8-amino-7-oxononanoate synthase</fullName>
    </submittedName>
</protein>
<dbReference type="GO" id="GO:0008710">
    <property type="term" value="F:8-amino-7-oxononanoate synthase activity"/>
    <property type="evidence" value="ECO:0007669"/>
    <property type="project" value="TreeGrafter"/>
</dbReference>
<dbReference type="CDD" id="cd06454">
    <property type="entry name" value="KBL_like"/>
    <property type="match status" value="1"/>
</dbReference>
<keyword evidence="2" id="KW-0808">Transferase</keyword>
<dbReference type="InterPro" id="IPR050087">
    <property type="entry name" value="AON_synthase_class-II"/>
</dbReference>
<dbReference type="SUPFAM" id="SSF53383">
    <property type="entry name" value="PLP-dependent transferases"/>
    <property type="match status" value="1"/>
</dbReference>
<accession>A0A241PZU6</accession>